<dbReference type="Proteomes" id="UP001265700">
    <property type="component" value="Unassembled WGS sequence"/>
</dbReference>
<organism evidence="3 4">
    <name type="scientific">Hydrogenophaga palleronii</name>
    <dbReference type="NCBI Taxonomy" id="65655"/>
    <lineage>
        <taxon>Bacteria</taxon>
        <taxon>Pseudomonadati</taxon>
        <taxon>Pseudomonadota</taxon>
        <taxon>Betaproteobacteria</taxon>
        <taxon>Burkholderiales</taxon>
        <taxon>Comamonadaceae</taxon>
        <taxon>Hydrogenophaga</taxon>
    </lineage>
</organism>
<name>A0ABU1WGH3_9BURK</name>
<dbReference type="SUPFAM" id="SSF53474">
    <property type="entry name" value="alpha/beta-Hydrolases"/>
    <property type="match status" value="1"/>
</dbReference>
<dbReference type="PANTHER" id="PTHR48081">
    <property type="entry name" value="AB HYDROLASE SUPERFAMILY PROTEIN C4A8.06C"/>
    <property type="match status" value="1"/>
</dbReference>
<dbReference type="GO" id="GO:0004061">
    <property type="term" value="F:arylformamidase activity"/>
    <property type="evidence" value="ECO:0007669"/>
    <property type="project" value="UniProtKB-EC"/>
</dbReference>
<dbReference type="EMBL" id="JAVDWU010000001">
    <property type="protein sequence ID" value="MDR7148365.1"/>
    <property type="molecule type" value="Genomic_DNA"/>
</dbReference>
<dbReference type="Pfam" id="PF20434">
    <property type="entry name" value="BD-FAE"/>
    <property type="match status" value="1"/>
</dbReference>
<evidence type="ECO:0000313" key="4">
    <source>
        <dbReference type="Proteomes" id="UP001265700"/>
    </source>
</evidence>
<evidence type="ECO:0000256" key="1">
    <source>
        <dbReference type="ARBA" id="ARBA00022801"/>
    </source>
</evidence>
<keyword evidence="4" id="KW-1185">Reference proteome</keyword>
<evidence type="ECO:0000259" key="2">
    <source>
        <dbReference type="Pfam" id="PF20434"/>
    </source>
</evidence>
<protein>
    <submittedName>
        <fullName evidence="3">Arylformamidase</fullName>
        <ecNumber evidence="3">3.5.1.9</ecNumber>
    </submittedName>
</protein>
<keyword evidence="1 3" id="KW-0378">Hydrolase</keyword>
<gene>
    <name evidence="3" type="ORF">J2W49_000293</name>
</gene>
<dbReference type="InterPro" id="IPR049492">
    <property type="entry name" value="BD-FAE-like_dom"/>
</dbReference>
<feature type="domain" description="BD-FAE-like" evidence="2">
    <location>
        <begin position="70"/>
        <end position="162"/>
    </location>
</feature>
<accession>A0ABU1WGH3</accession>
<dbReference type="PANTHER" id="PTHR48081:SF33">
    <property type="entry name" value="KYNURENINE FORMAMIDASE"/>
    <property type="match status" value="1"/>
</dbReference>
<reference evidence="3 4" key="1">
    <citation type="submission" date="2023-07" db="EMBL/GenBank/DDBJ databases">
        <title>Sorghum-associated microbial communities from plants grown in Nebraska, USA.</title>
        <authorList>
            <person name="Schachtman D."/>
        </authorList>
    </citation>
    <scope>NUCLEOTIDE SEQUENCE [LARGE SCALE GENOMIC DNA]</scope>
    <source>
        <strain evidence="3 4">4249</strain>
    </source>
</reference>
<dbReference type="Gene3D" id="3.40.50.1820">
    <property type="entry name" value="alpha/beta hydrolase"/>
    <property type="match status" value="1"/>
</dbReference>
<dbReference type="InterPro" id="IPR029058">
    <property type="entry name" value="AB_hydrolase_fold"/>
</dbReference>
<proteinExistence type="predicted"/>
<dbReference type="InterPro" id="IPR050300">
    <property type="entry name" value="GDXG_lipolytic_enzyme"/>
</dbReference>
<sequence>MTSPQLKNPTWLDGQYNNRALVPEHGRHFAEWAAASEQARRSTTAILDVQYGHGTGEMLDIFPAARVPGRAPAPVVVFIHGGYWRSLDKSDHSFLAPAFVKQGVCVVMPNYALCPAVTIPDITLQMVRALAWVYRHIGVHGGDPERITVIGHSAGGHLAAMLLACQWPAVGADLPDALVRNALSISGLYDLEPLRHTPFLRDSLRLTPAQVRKASPALLPAPTLKEGRGALFSVAGGNESSEFLRQNQLIQQVWGPHVVPVAEALPGLNHFSVLEALVQPQHRLNQLAKQLLSA</sequence>
<evidence type="ECO:0000313" key="3">
    <source>
        <dbReference type="EMBL" id="MDR7148365.1"/>
    </source>
</evidence>
<comment type="caution">
    <text evidence="3">The sequence shown here is derived from an EMBL/GenBank/DDBJ whole genome shotgun (WGS) entry which is preliminary data.</text>
</comment>
<dbReference type="RefSeq" id="WP_310310829.1">
    <property type="nucleotide sequence ID" value="NZ_JAVDWU010000001.1"/>
</dbReference>
<dbReference type="EC" id="3.5.1.9" evidence="3"/>